<dbReference type="Pfam" id="PF01503">
    <property type="entry name" value="PRA-PH"/>
    <property type="match status" value="1"/>
</dbReference>
<dbReference type="Gene3D" id="1.10.3420.10">
    <property type="entry name" value="putative ntp pyrophosphohydrolase like domain"/>
    <property type="match status" value="1"/>
</dbReference>
<gene>
    <name evidence="1" type="ORF">SAMN03080617_00288</name>
</gene>
<dbReference type="STRING" id="279824.SAMN03080617_00288"/>
<dbReference type="Proteomes" id="UP000198756">
    <property type="component" value="Unassembled WGS sequence"/>
</dbReference>
<organism evidence="1 2">
    <name type="scientific">Algoriphagus alkaliphilus</name>
    <dbReference type="NCBI Taxonomy" id="279824"/>
    <lineage>
        <taxon>Bacteria</taxon>
        <taxon>Pseudomonadati</taxon>
        <taxon>Bacteroidota</taxon>
        <taxon>Cytophagia</taxon>
        <taxon>Cytophagales</taxon>
        <taxon>Cyclobacteriaceae</taxon>
        <taxon>Algoriphagus</taxon>
    </lineage>
</organism>
<dbReference type="InterPro" id="IPR023292">
    <property type="entry name" value="NTP_PyroPHydrolase-like_dom_sf"/>
</dbReference>
<dbReference type="AlphaFoldDB" id="A0A1G5V3H8"/>
<dbReference type="CDD" id="cd11530">
    <property type="entry name" value="NTP-PPase_DR2231_like"/>
    <property type="match status" value="1"/>
</dbReference>
<protein>
    <submittedName>
        <fullName evidence="1">Phosphoribosyl-ATP pyrophosphohydrolase</fullName>
    </submittedName>
</protein>
<sequence length="177" mass="19796">MKKAGKSGLFHLFQAKITPAHSMQDPKSLTSVALFHETFKHPVLPKPTIPSETRCNLRISLLAEELKELEEAIDNKDLVEIADALCDLQYVLSGAILEFGLGEKFKALFDEVQRSNMSKACSTEEEAMATVKHYEDKGTPCFYEKEGDLYLVFREGDHKTLKSVGYSPADLKGILEN</sequence>
<dbReference type="EMBL" id="FMXE01000002">
    <property type="protein sequence ID" value="SDA39956.1"/>
    <property type="molecule type" value="Genomic_DNA"/>
</dbReference>
<keyword evidence="1" id="KW-0378">Hydrolase</keyword>
<evidence type="ECO:0000313" key="2">
    <source>
        <dbReference type="Proteomes" id="UP000198756"/>
    </source>
</evidence>
<keyword evidence="2" id="KW-1185">Reference proteome</keyword>
<proteinExistence type="predicted"/>
<accession>A0A1G5V3H8</accession>
<name>A0A1G5V3H8_9BACT</name>
<dbReference type="InterPro" id="IPR033653">
    <property type="entry name" value="NTP-PPase_DR2231-like"/>
</dbReference>
<dbReference type="GO" id="GO:0016787">
    <property type="term" value="F:hydrolase activity"/>
    <property type="evidence" value="ECO:0007669"/>
    <property type="project" value="UniProtKB-KW"/>
</dbReference>
<dbReference type="InterPro" id="IPR021130">
    <property type="entry name" value="PRib-ATP_PPHydrolase-like"/>
</dbReference>
<evidence type="ECO:0000313" key="1">
    <source>
        <dbReference type="EMBL" id="SDA39956.1"/>
    </source>
</evidence>
<reference evidence="2" key="1">
    <citation type="submission" date="2016-10" db="EMBL/GenBank/DDBJ databases">
        <authorList>
            <person name="Varghese N."/>
            <person name="Submissions S."/>
        </authorList>
    </citation>
    <scope>NUCLEOTIDE SEQUENCE [LARGE SCALE GENOMIC DNA]</scope>
    <source>
        <strain evidence="2">DSM 22703</strain>
    </source>
</reference>